<evidence type="ECO:0000313" key="2">
    <source>
        <dbReference type="EMBL" id="KAE8143168.1"/>
    </source>
</evidence>
<protein>
    <submittedName>
        <fullName evidence="2">Uncharacterized protein</fullName>
    </submittedName>
</protein>
<evidence type="ECO:0000313" key="3">
    <source>
        <dbReference type="Proteomes" id="UP000325672"/>
    </source>
</evidence>
<organism evidence="2 3">
    <name type="scientific">Aspergillus pseudotamarii</name>
    <dbReference type="NCBI Taxonomy" id="132259"/>
    <lineage>
        <taxon>Eukaryota</taxon>
        <taxon>Fungi</taxon>
        <taxon>Dikarya</taxon>
        <taxon>Ascomycota</taxon>
        <taxon>Pezizomycotina</taxon>
        <taxon>Eurotiomycetes</taxon>
        <taxon>Eurotiomycetidae</taxon>
        <taxon>Eurotiales</taxon>
        <taxon>Aspergillaceae</taxon>
        <taxon>Aspergillus</taxon>
        <taxon>Aspergillus subgen. Circumdati</taxon>
    </lineage>
</organism>
<dbReference type="GeneID" id="43642636"/>
<gene>
    <name evidence="2" type="ORF">BDV38DRAFT_277195</name>
</gene>
<dbReference type="RefSeq" id="XP_031919231.1">
    <property type="nucleotide sequence ID" value="XM_032058426.1"/>
</dbReference>
<accession>A0A5N6T9X4</accession>
<dbReference type="AlphaFoldDB" id="A0A5N6T9X4"/>
<keyword evidence="1" id="KW-0732">Signal</keyword>
<proteinExistence type="predicted"/>
<feature type="chain" id="PRO_5025052378" evidence="1">
    <location>
        <begin position="24"/>
        <end position="72"/>
    </location>
</feature>
<sequence>MTNFKILFTFLAMFMFSIQTVMALPGNTKSVTSTAVDDYETGNQKSPAPAKDEPFVPTRKVLPWFLQQAEKL</sequence>
<feature type="signal peptide" evidence="1">
    <location>
        <begin position="1"/>
        <end position="23"/>
    </location>
</feature>
<dbReference type="EMBL" id="ML743552">
    <property type="protein sequence ID" value="KAE8143168.1"/>
    <property type="molecule type" value="Genomic_DNA"/>
</dbReference>
<reference evidence="2 3" key="1">
    <citation type="submission" date="2019-04" db="EMBL/GenBank/DDBJ databases">
        <title>Friends and foes A comparative genomics study of 23 Aspergillus species from section Flavi.</title>
        <authorList>
            <consortium name="DOE Joint Genome Institute"/>
            <person name="Kjaerbolling I."/>
            <person name="Vesth T."/>
            <person name="Frisvad J.C."/>
            <person name="Nybo J.L."/>
            <person name="Theobald S."/>
            <person name="Kildgaard S."/>
            <person name="Isbrandt T."/>
            <person name="Kuo A."/>
            <person name="Sato A."/>
            <person name="Lyhne E.K."/>
            <person name="Kogle M.E."/>
            <person name="Wiebenga A."/>
            <person name="Kun R.S."/>
            <person name="Lubbers R.J."/>
            <person name="Makela M.R."/>
            <person name="Barry K."/>
            <person name="Chovatia M."/>
            <person name="Clum A."/>
            <person name="Daum C."/>
            <person name="Haridas S."/>
            <person name="He G."/>
            <person name="LaButti K."/>
            <person name="Lipzen A."/>
            <person name="Mondo S."/>
            <person name="Riley R."/>
            <person name="Salamov A."/>
            <person name="Simmons B.A."/>
            <person name="Magnuson J.K."/>
            <person name="Henrissat B."/>
            <person name="Mortensen U.H."/>
            <person name="Larsen T.O."/>
            <person name="Devries R.P."/>
            <person name="Grigoriev I.V."/>
            <person name="Machida M."/>
            <person name="Baker S.E."/>
            <person name="Andersen M.R."/>
        </authorList>
    </citation>
    <scope>NUCLEOTIDE SEQUENCE [LARGE SCALE GENOMIC DNA]</scope>
    <source>
        <strain evidence="2 3">CBS 117625</strain>
    </source>
</reference>
<keyword evidence="3" id="KW-1185">Reference proteome</keyword>
<dbReference type="Proteomes" id="UP000325672">
    <property type="component" value="Unassembled WGS sequence"/>
</dbReference>
<evidence type="ECO:0000256" key="1">
    <source>
        <dbReference type="SAM" id="SignalP"/>
    </source>
</evidence>
<name>A0A5N6T9X4_ASPPS</name>
<dbReference type="OrthoDB" id="4453297at2759"/>